<dbReference type="InterPro" id="IPR051781">
    <property type="entry name" value="Metallo-dep_Hydrolase"/>
</dbReference>
<evidence type="ECO:0000259" key="3">
    <source>
        <dbReference type="Pfam" id="PF01979"/>
    </source>
</evidence>
<gene>
    <name evidence="4" type="ORF">V8G58_06315</name>
</gene>
<dbReference type="SUPFAM" id="SSF51338">
    <property type="entry name" value="Composite domain of metallo-dependent hydrolases"/>
    <property type="match status" value="2"/>
</dbReference>
<dbReference type="PANTHER" id="PTHR43135:SF3">
    <property type="entry name" value="ALPHA-D-RIBOSE 1-METHYLPHOSPHONATE 5-TRIPHOSPHATE DIPHOSPHATASE"/>
    <property type="match status" value="1"/>
</dbReference>
<evidence type="ECO:0000256" key="1">
    <source>
        <dbReference type="SAM" id="Coils"/>
    </source>
</evidence>
<feature type="domain" description="Amidohydrolase-related" evidence="3">
    <location>
        <begin position="845"/>
        <end position="928"/>
    </location>
</feature>
<dbReference type="InterPro" id="IPR006680">
    <property type="entry name" value="Amidohydro-rel"/>
</dbReference>
<dbReference type="EMBL" id="JBAWKB010000001">
    <property type="protein sequence ID" value="MFH6771546.1"/>
    <property type="molecule type" value="Genomic_DNA"/>
</dbReference>
<dbReference type="RefSeq" id="WP_344740617.1">
    <property type="nucleotide sequence ID" value="NZ_BAABAY010000001.1"/>
</dbReference>
<protein>
    <submittedName>
        <fullName evidence="4">Amidohydrolase family protein</fullName>
    </submittedName>
</protein>
<dbReference type="PANTHER" id="PTHR43135">
    <property type="entry name" value="ALPHA-D-RIBOSE 1-METHYLPHOSPHONATE 5-TRIPHOSPHATE DIPHOSPHATASE"/>
    <property type="match status" value="1"/>
</dbReference>
<proteinExistence type="predicted"/>
<dbReference type="Gene3D" id="3.20.20.140">
    <property type="entry name" value="Metal-dependent hydrolases"/>
    <property type="match status" value="2"/>
</dbReference>
<dbReference type="SUPFAM" id="SSF51556">
    <property type="entry name" value="Metallo-dependent hydrolases"/>
    <property type="match status" value="1"/>
</dbReference>
<sequence>MIKKTSLVFAMLFALALTAQDYFPKNDGVHTVNTNYKALTNAKIYVTPNQIIENGTLIIKDGQVVASGKDVTIPKNAVIVDLKGKYIYPSFIDVYSGFGIDQPKRNSGWSRSTQYKASRTGYYWNDHVMPEQKAIKDFKYDSNTATELLRAGFGVVNTHIHDGIVRGTGILVALNNNNGNQYRVLDDNSGQYFSFSKSVKSEQSYPSSIMGSMALIRQLYIDADWYRKGNIKTKDLSLEAFNRNKPLVQFFEAGSRQNIMRADKVGDAYGVQYVMLGGGDEYERLDDIKNTNATIILPLDFPDAYDVEDPFTTESLSLADLRAWNQRPYNPKLLAEHNIPFAFTTAKLKSIKEFKTNLLKAIAAGLSEEKALEALTTVPAQVLGKSSEIGSLKNGSLANFIIASGDIFDKNTILFEHWIQGEKTVFEPVNVKDIRGNYEFTIANTPYKLDVSGSLSKLKSKVTSNTQSFGSKISYDIDWVNLSITTADSTANEFIRIVAKVNDQGNLSGKYIDPYGNESPFYAKVEKKSSDNETEKDVTKSASVYEMAPLTYPNKAYGVKSLPKQETILFKNATVWTNEDSGILKNTDVLVKDGKIAKIGKDLSNSKAKIIDATGKHLTAGIIDEHSHIATSSVNEGGQNSSAEVSIEDVIDEKSIAIYRDLAGGVTSIQILHGSANPIGGRSAIIKLKWGESANNLIFDNSPKFIKFALGENVKQSNWGSRSRFPQSRMGVEQVYMDYFTRAKEYDELKKSGKPYKRDIELDVLAEILNKERFISCHSYVQSEINMLMKVSEKFNFRVNTFTHILEGYKVADKMAEHGVGGSTFSDWWAYKFEVNDAIPYNATIMHNAGVTVAINSDDAEMSRRLNQEAAKSVKYGGMSEEEAWKMVTLNPAKLLHIDDRVGSVREGKDADLVLWSDNPLSIYAKAEKTLIEGATYFDLEKDKAMREAIKKERSELINEMMQDKNKGLKTKPISTKKEVLLHCDSMDSGL</sequence>
<keyword evidence="5" id="KW-1185">Reference proteome</keyword>
<feature type="chain" id="PRO_5047503530" evidence="2">
    <location>
        <begin position="20"/>
        <end position="991"/>
    </location>
</feature>
<evidence type="ECO:0000313" key="4">
    <source>
        <dbReference type="EMBL" id="MFH6771546.1"/>
    </source>
</evidence>
<dbReference type="Gene3D" id="2.30.40.10">
    <property type="entry name" value="Urease, subunit C, domain 1"/>
    <property type="match status" value="1"/>
</dbReference>
<dbReference type="InterPro" id="IPR032466">
    <property type="entry name" value="Metal_Hydrolase"/>
</dbReference>
<feature type="coiled-coil region" evidence="1">
    <location>
        <begin position="940"/>
        <end position="967"/>
    </location>
</feature>
<keyword evidence="1" id="KW-0175">Coiled coil</keyword>
<evidence type="ECO:0000313" key="5">
    <source>
        <dbReference type="Proteomes" id="UP001610100"/>
    </source>
</evidence>
<keyword evidence="2" id="KW-0732">Signal</keyword>
<reference evidence="4 5" key="1">
    <citation type="submission" date="2024-02" db="EMBL/GenBank/DDBJ databases">
        <title>A Gaetbulibacter species isolated from tidal flats and genomic insights of their niches.</title>
        <authorList>
            <person name="Ye Y."/>
        </authorList>
    </citation>
    <scope>NUCLEOTIDE SEQUENCE [LARGE SCALE GENOMIC DNA]</scope>
    <source>
        <strain evidence="4 5">KYW382</strain>
    </source>
</reference>
<name>A0ABW7MXI5_9FLAO</name>
<feature type="signal peptide" evidence="2">
    <location>
        <begin position="1"/>
        <end position="19"/>
    </location>
</feature>
<comment type="caution">
    <text evidence="4">The sequence shown here is derived from an EMBL/GenBank/DDBJ whole genome shotgun (WGS) entry which is preliminary data.</text>
</comment>
<accession>A0ABW7MXI5</accession>
<dbReference type="Proteomes" id="UP001610100">
    <property type="component" value="Unassembled WGS sequence"/>
</dbReference>
<dbReference type="CDD" id="cd01309">
    <property type="entry name" value="Met_dep_hydrolase_C"/>
    <property type="match status" value="1"/>
</dbReference>
<evidence type="ECO:0000256" key="2">
    <source>
        <dbReference type="SAM" id="SignalP"/>
    </source>
</evidence>
<dbReference type="Pfam" id="PF01979">
    <property type="entry name" value="Amidohydro_1"/>
    <property type="match status" value="1"/>
</dbReference>
<organism evidence="4 5">
    <name type="scientific">Gaetbulibacter aestuarii</name>
    <dbReference type="NCBI Taxonomy" id="1502358"/>
    <lineage>
        <taxon>Bacteria</taxon>
        <taxon>Pseudomonadati</taxon>
        <taxon>Bacteroidota</taxon>
        <taxon>Flavobacteriia</taxon>
        <taxon>Flavobacteriales</taxon>
        <taxon>Flavobacteriaceae</taxon>
        <taxon>Gaetbulibacter</taxon>
    </lineage>
</organism>
<dbReference type="InterPro" id="IPR011059">
    <property type="entry name" value="Metal-dep_hydrolase_composite"/>
</dbReference>